<dbReference type="RefSeq" id="XP_028150346.1">
    <property type="nucleotide sequence ID" value="XM_028294545.1"/>
</dbReference>
<gene>
    <name evidence="2" type="primary">LOC114343708</name>
</gene>
<sequence>RIFLSIGNLTCYNWKQNGHTEPNCKNPSNLNPNPIAPTTAEKNLTFTSISILTSTPAPIKSNPNPVISTTAEKIPTFIPPKISTSTPAPISPHPNHIAPITAEKIPIFSPPEISTVTPAPPSIQTATPTTNNQLNPKQTESESTTLHMKIEFFTKQLKKD</sequence>
<organism evidence="2">
    <name type="scientific">Diabrotica virgifera virgifera</name>
    <name type="common">western corn rootworm</name>
    <dbReference type="NCBI Taxonomy" id="50390"/>
    <lineage>
        <taxon>Eukaryota</taxon>
        <taxon>Metazoa</taxon>
        <taxon>Ecdysozoa</taxon>
        <taxon>Arthropoda</taxon>
        <taxon>Hexapoda</taxon>
        <taxon>Insecta</taxon>
        <taxon>Pterygota</taxon>
        <taxon>Neoptera</taxon>
        <taxon>Endopterygota</taxon>
        <taxon>Coleoptera</taxon>
        <taxon>Polyphaga</taxon>
        <taxon>Cucujiformia</taxon>
        <taxon>Chrysomeloidea</taxon>
        <taxon>Chrysomelidae</taxon>
        <taxon>Galerucinae</taxon>
        <taxon>Diabroticina</taxon>
        <taxon>Diabroticites</taxon>
        <taxon>Diabrotica</taxon>
    </lineage>
</organism>
<evidence type="ECO:0000313" key="2">
    <source>
        <dbReference type="RefSeq" id="XP_028150346.1"/>
    </source>
</evidence>
<feature type="region of interest" description="Disordered" evidence="1">
    <location>
        <begin position="123"/>
        <end position="142"/>
    </location>
</feature>
<dbReference type="InParanoid" id="A0A6P7GKA6"/>
<accession>A0A6P7GKA6</accession>
<name>A0A6P7GKA6_DIAVI</name>
<proteinExistence type="predicted"/>
<reference evidence="2" key="1">
    <citation type="submission" date="2025-08" db="UniProtKB">
        <authorList>
            <consortium name="RefSeq"/>
        </authorList>
    </citation>
    <scope>IDENTIFICATION</scope>
    <source>
        <tissue evidence="2">Whole insect</tissue>
    </source>
</reference>
<dbReference type="AlphaFoldDB" id="A0A6P7GKA6"/>
<feature type="non-terminal residue" evidence="2">
    <location>
        <position position="1"/>
    </location>
</feature>
<protein>
    <submittedName>
        <fullName evidence="2">Uncharacterized protein</fullName>
    </submittedName>
</protein>
<evidence type="ECO:0000256" key="1">
    <source>
        <dbReference type="SAM" id="MobiDB-lite"/>
    </source>
</evidence>